<evidence type="ECO:0000256" key="11">
    <source>
        <dbReference type="SAM" id="MobiDB-lite"/>
    </source>
</evidence>
<comment type="catalytic activity">
    <reaction evidence="6">
        <text>Couples ATP hydrolysis with the unwinding of duplex DNA by translocating in the 3'-5' direction.</text>
        <dbReference type="EC" id="5.6.2.4"/>
    </reaction>
</comment>
<evidence type="ECO:0000259" key="13">
    <source>
        <dbReference type="PROSITE" id="PS51217"/>
    </source>
</evidence>
<name>A0A068NLE3_FIMGI</name>
<protein>
    <recommendedName>
        <fullName evidence="7">DNA 3'-5' helicase</fullName>
        <ecNumber evidence="7">5.6.2.4</ecNumber>
    </recommendedName>
</protein>
<feature type="binding site" evidence="9">
    <location>
        <begin position="12"/>
        <end position="19"/>
    </location>
    <ligand>
        <name>ATP</name>
        <dbReference type="ChEBI" id="CHEBI:30616"/>
    </ligand>
</feature>
<feature type="domain" description="UvrD-like helicase ATP-binding" evidence="12">
    <location>
        <begin position="1"/>
        <end position="368"/>
    </location>
</feature>
<accession>A0A068NLE3</accession>
<comment type="catalytic activity">
    <reaction evidence="8">
        <text>ATP + H2O = ADP + phosphate + H(+)</text>
        <dbReference type="Rhea" id="RHEA:13065"/>
        <dbReference type="ChEBI" id="CHEBI:15377"/>
        <dbReference type="ChEBI" id="CHEBI:15378"/>
        <dbReference type="ChEBI" id="CHEBI:30616"/>
        <dbReference type="ChEBI" id="CHEBI:43474"/>
        <dbReference type="ChEBI" id="CHEBI:456216"/>
        <dbReference type="EC" id="5.6.2.4"/>
    </reaction>
</comment>
<dbReference type="InterPro" id="IPR027417">
    <property type="entry name" value="P-loop_NTPase"/>
</dbReference>
<dbReference type="GO" id="GO:0003677">
    <property type="term" value="F:DNA binding"/>
    <property type="evidence" value="ECO:0007669"/>
    <property type="project" value="InterPro"/>
</dbReference>
<dbReference type="Pfam" id="PF00580">
    <property type="entry name" value="UvrD-helicase"/>
    <property type="match status" value="1"/>
</dbReference>
<dbReference type="SUPFAM" id="SSF52540">
    <property type="entry name" value="P-loop containing nucleoside triphosphate hydrolases"/>
    <property type="match status" value="1"/>
</dbReference>
<keyword evidence="2 9" id="KW-0378">Hydrolase</keyword>
<evidence type="ECO:0000259" key="12">
    <source>
        <dbReference type="PROSITE" id="PS51198"/>
    </source>
</evidence>
<keyword evidence="5" id="KW-0413">Isomerase</keyword>
<dbReference type="CDD" id="cd17932">
    <property type="entry name" value="DEXQc_UvrD"/>
    <property type="match status" value="1"/>
</dbReference>
<reference evidence="14 15" key="1">
    <citation type="journal article" date="2014" name="PLoS ONE">
        <title>The first complete genome sequence of the class fimbriimonadia in the phylum armatimonadetes.</title>
        <authorList>
            <person name="Hu Z.Y."/>
            <person name="Wang Y.Z."/>
            <person name="Im W.T."/>
            <person name="Wang S.Y."/>
            <person name="Zhao G.P."/>
            <person name="Zheng H.J."/>
            <person name="Quan Z.X."/>
        </authorList>
    </citation>
    <scope>NUCLEOTIDE SEQUENCE [LARGE SCALE GENOMIC DNA]</scope>
    <source>
        <strain evidence="14">Gsoil 348</strain>
    </source>
</reference>
<dbReference type="KEGG" id="fgi:OP10G_0874"/>
<dbReference type="EC" id="5.6.2.4" evidence="7"/>
<evidence type="ECO:0000256" key="4">
    <source>
        <dbReference type="ARBA" id="ARBA00022840"/>
    </source>
</evidence>
<dbReference type="Gene3D" id="3.40.50.300">
    <property type="entry name" value="P-loop containing nucleotide triphosphate hydrolases"/>
    <property type="match status" value="4"/>
</dbReference>
<dbReference type="PROSITE" id="PS51217">
    <property type="entry name" value="UVRD_HELICASE_CTER"/>
    <property type="match status" value="1"/>
</dbReference>
<keyword evidence="10" id="KW-0175">Coiled coil</keyword>
<evidence type="ECO:0000256" key="2">
    <source>
        <dbReference type="ARBA" id="ARBA00022801"/>
    </source>
</evidence>
<dbReference type="InterPro" id="IPR014017">
    <property type="entry name" value="DNA_helicase_UvrD-like_C"/>
</dbReference>
<feature type="coiled-coil region" evidence="10">
    <location>
        <begin position="276"/>
        <end position="307"/>
    </location>
</feature>
<dbReference type="AlphaFoldDB" id="A0A068NLE3"/>
<dbReference type="Pfam" id="PF13361">
    <property type="entry name" value="UvrD_C"/>
    <property type="match status" value="1"/>
</dbReference>
<dbReference type="Gene3D" id="1.10.486.10">
    <property type="entry name" value="PCRA, domain 4"/>
    <property type="match status" value="1"/>
</dbReference>
<dbReference type="eggNOG" id="COG1074">
    <property type="taxonomic scope" value="Bacteria"/>
</dbReference>
<evidence type="ECO:0000256" key="10">
    <source>
        <dbReference type="SAM" id="Coils"/>
    </source>
</evidence>
<dbReference type="EMBL" id="CP007139">
    <property type="protein sequence ID" value="AIE84242.1"/>
    <property type="molecule type" value="Genomic_DNA"/>
</dbReference>
<dbReference type="PROSITE" id="PS51198">
    <property type="entry name" value="UVRD_HELICASE_ATP_BIND"/>
    <property type="match status" value="1"/>
</dbReference>
<keyword evidence="4 9" id="KW-0067">ATP-binding</keyword>
<evidence type="ECO:0000256" key="8">
    <source>
        <dbReference type="ARBA" id="ARBA00048988"/>
    </source>
</evidence>
<dbReference type="GO" id="GO:0005524">
    <property type="term" value="F:ATP binding"/>
    <property type="evidence" value="ECO:0007669"/>
    <property type="project" value="UniProtKB-UniRule"/>
</dbReference>
<dbReference type="STRING" id="661478.OP10G_0874"/>
<organism evidence="14 15">
    <name type="scientific">Fimbriimonas ginsengisoli Gsoil 348</name>
    <dbReference type="NCBI Taxonomy" id="661478"/>
    <lineage>
        <taxon>Bacteria</taxon>
        <taxon>Bacillati</taxon>
        <taxon>Armatimonadota</taxon>
        <taxon>Fimbriimonadia</taxon>
        <taxon>Fimbriimonadales</taxon>
        <taxon>Fimbriimonadaceae</taxon>
        <taxon>Fimbriimonas</taxon>
    </lineage>
</organism>
<evidence type="ECO:0000256" key="1">
    <source>
        <dbReference type="ARBA" id="ARBA00022741"/>
    </source>
</evidence>
<dbReference type="HOGENOM" id="CLU_001114_1_3_0"/>
<dbReference type="GO" id="GO:0016887">
    <property type="term" value="F:ATP hydrolysis activity"/>
    <property type="evidence" value="ECO:0007669"/>
    <property type="project" value="RHEA"/>
</dbReference>
<dbReference type="Proteomes" id="UP000027982">
    <property type="component" value="Chromosome"/>
</dbReference>
<evidence type="ECO:0000256" key="7">
    <source>
        <dbReference type="ARBA" id="ARBA00034808"/>
    </source>
</evidence>
<dbReference type="GO" id="GO:0005829">
    <property type="term" value="C:cytosol"/>
    <property type="evidence" value="ECO:0007669"/>
    <property type="project" value="TreeGrafter"/>
</dbReference>
<keyword evidence="15" id="KW-1185">Reference proteome</keyword>
<dbReference type="InterPro" id="IPR014016">
    <property type="entry name" value="UvrD-like_ATP-bd"/>
</dbReference>
<dbReference type="GO" id="GO:0043138">
    <property type="term" value="F:3'-5' DNA helicase activity"/>
    <property type="evidence" value="ECO:0007669"/>
    <property type="project" value="UniProtKB-EC"/>
</dbReference>
<keyword evidence="1 9" id="KW-0547">Nucleotide-binding</keyword>
<evidence type="ECO:0000313" key="15">
    <source>
        <dbReference type="Proteomes" id="UP000027982"/>
    </source>
</evidence>
<sequence length="760" mass="85825">MQTREAHFSVVAAAGAGKTFVLVERYLRHVVEEDLRPDQILTITFTKKAAAEMKRRIVRRLRDQGLNDQAQNAETGPIQTIHSFCERLLRENALEAGLDPSFEILTESHSSRLVSACVREALASPLDDEPQAEALISFLAGKRPGFGENKSPYGILESAVEAVLRDLRGSGFSQLQIQQWHLDPRTLRDRWEDLLLRELSPNAQAAFANIEADSFQERMQQALKSVGEKVPGWLKNRPDLQAEEEALEQTCGLVQLACAAWWRLDREMDAEQALDFSALEERAVRLLERSEATRERLQRQVQVVMVDEAQDLNPMQYRLLRRIEASREMLVGDAQQSIYGFRQADVELFERRAVEGHTLRLSRNYRSVPGILNFVDFVFGRLWHESYVPMSNLDAPMDLENDVPRDFAGVEVWRQAANDADATATYIRELLDEGIAKKDIAVLVRDGGGAQAIETGLKGVGIPARVAGGTERFYTRLEVRDLANALRAVADPYDDFSLLACLRSPLVGLSLDAITLLGREAGVVERLAEFESPVDEDGPKLEAFLRWYERLRGIADRLAAWEVLAEIFAKSELLPALARREKPEQLLANVRKLLSLATQEPDLGPLEYAERIREIQDLRHKEGDAPADEEDADVVTIMTVHKAKGLEFPVVVLPQTDKRLAANARDLVVEPRMGLVATKYGKGQCLMHKFLTERRKRRDEEEELRVLYVALTRPKQRLCVSLYPPRRDRTVSKMLQELLGDPPPPGVRVRDSQDLSQMPV</sequence>
<feature type="region of interest" description="Disordered" evidence="11">
    <location>
        <begin position="737"/>
        <end position="760"/>
    </location>
</feature>
<evidence type="ECO:0000256" key="3">
    <source>
        <dbReference type="ARBA" id="ARBA00022806"/>
    </source>
</evidence>
<gene>
    <name evidence="14" type="ORF">OP10G_0874</name>
</gene>
<evidence type="ECO:0000256" key="6">
    <source>
        <dbReference type="ARBA" id="ARBA00034617"/>
    </source>
</evidence>
<evidence type="ECO:0000256" key="9">
    <source>
        <dbReference type="PROSITE-ProRule" id="PRU00560"/>
    </source>
</evidence>
<proteinExistence type="predicted"/>
<feature type="domain" description="UvrD-like helicase C-terminal" evidence="13">
    <location>
        <begin position="372"/>
        <end position="645"/>
    </location>
</feature>
<dbReference type="InterPro" id="IPR000212">
    <property type="entry name" value="DNA_helicase_UvrD/REP"/>
</dbReference>
<dbReference type="GO" id="GO:0009338">
    <property type="term" value="C:exodeoxyribonuclease V complex"/>
    <property type="evidence" value="ECO:0007669"/>
    <property type="project" value="TreeGrafter"/>
</dbReference>
<evidence type="ECO:0000313" key="14">
    <source>
        <dbReference type="EMBL" id="AIE84242.1"/>
    </source>
</evidence>
<keyword evidence="3 9" id="KW-0347">Helicase</keyword>
<dbReference type="PANTHER" id="PTHR11070:SF23">
    <property type="entry name" value="RECBCD ENZYME SUBUNIT RECB"/>
    <property type="match status" value="1"/>
</dbReference>
<dbReference type="PANTHER" id="PTHR11070">
    <property type="entry name" value="UVRD / RECB / PCRA DNA HELICASE FAMILY MEMBER"/>
    <property type="match status" value="1"/>
</dbReference>
<dbReference type="GO" id="GO:0000725">
    <property type="term" value="P:recombinational repair"/>
    <property type="evidence" value="ECO:0007669"/>
    <property type="project" value="TreeGrafter"/>
</dbReference>
<evidence type="ECO:0000256" key="5">
    <source>
        <dbReference type="ARBA" id="ARBA00023235"/>
    </source>
</evidence>